<sequence length="193" mass="21348">MNRLVKKYLGLKVYKRIPRQALKPVEKEKHLARSKILLNMLKKKPADVVVLFSYETPFSLGEIVANDTGFYLAGSLGARDDDVVHVGKERHFANLQVLAVVASDGQECDLIFLEDHERLNSETYCQYLKDKLFPRAGLLLGTGGGGSRTVPAATLATLPKSSFRSRLQPSSIGILGRLTRLIVRRLTSPCLGV</sequence>
<dbReference type="AlphaFoldDB" id="A0A0K2U1H5"/>
<organism evidence="1">
    <name type="scientific">Lepeophtheirus salmonis</name>
    <name type="common">Salmon louse</name>
    <name type="synonym">Caligus salmonis</name>
    <dbReference type="NCBI Taxonomy" id="72036"/>
    <lineage>
        <taxon>Eukaryota</taxon>
        <taxon>Metazoa</taxon>
        <taxon>Ecdysozoa</taxon>
        <taxon>Arthropoda</taxon>
        <taxon>Crustacea</taxon>
        <taxon>Multicrustacea</taxon>
        <taxon>Hexanauplia</taxon>
        <taxon>Copepoda</taxon>
        <taxon>Siphonostomatoida</taxon>
        <taxon>Caligidae</taxon>
        <taxon>Lepeophtheirus</taxon>
    </lineage>
</organism>
<protein>
    <submittedName>
        <fullName evidence="1">Uncharacterized protein</fullName>
    </submittedName>
</protein>
<accession>A0A0K2U1H5</accession>
<reference evidence="1" key="1">
    <citation type="submission" date="2014-05" db="EMBL/GenBank/DDBJ databases">
        <authorList>
            <person name="Chronopoulou M."/>
        </authorList>
    </citation>
    <scope>NUCLEOTIDE SEQUENCE</scope>
    <source>
        <tissue evidence="1">Whole organism</tissue>
    </source>
</reference>
<dbReference type="EMBL" id="HACA01014140">
    <property type="protein sequence ID" value="CDW31501.1"/>
    <property type="molecule type" value="Transcribed_RNA"/>
</dbReference>
<evidence type="ECO:0000313" key="1">
    <source>
        <dbReference type="EMBL" id="CDW31501.1"/>
    </source>
</evidence>
<proteinExistence type="predicted"/>
<name>A0A0K2U1H5_LEPSM</name>